<dbReference type="AlphaFoldDB" id="A0A563D7R9"/>
<comment type="subcellular location">
    <subcellularLocation>
        <location evidence="1">Membrane</location>
        <topology evidence="1">Single-pass membrane protein</topology>
    </subcellularLocation>
</comment>
<evidence type="ECO:0000313" key="7">
    <source>
        <dbReference type="EMBL" id="TWP26132.1"/>
    </source>
</evidence>
<sequence length="201" mass="22384">MKKFSTGIIILAIAIFLIGFYIVTSNKMVVLNNDVKLKWGAVETAYQRRADLITQLAATVKKATNYERETLTAVVEARAKATSVQIDPSNLTPEKLAEFQKAQAGLNSALSRLLVSVEKYPDLKANQSILAFQSQLEGTENRIKIDRDNYNISVTEYNNYITQLPYSIISSIKGLKEKALFKSFEGSDKSPDVDLLLNGEK</sequence>
<evidence type="ECO:0000256" key="4">
    <source>
        <dbReference type="ARBA" id="ARBA00022989"/>
    </source>
</evidence>
<accession>A0A563D7R9</accession>
<keyword evidence="8" id="KW-1185">Reference proteome</keyword>
<dbReference type="EMBL" id="SELH01000026">
    <property type="protein sequence ID" value="TWP26132.1"/>
    <property type="molecule type" value="Genomic_DNA"/>
</dbReference>
<evidence type="ECO:0000256" key="2">
    <source>
        <dbReference type="ARBA" id="ARBA00008854"/>
    </source>
</evidence>
<dbReference type="InterPro" id="IPR007156">
    <property type="entry name" value="MamQ_LemA"/>
</dbReference>
<keyword evidence="3 6" id="KW-0812">Transmembrane</keyword>
<dbReference type="InterPro" id="IPR023353">
    <property type="entry name" value="LemA-like_dom_sf"/>
</dbReference>
<name>A0A563D7R9_9FLAO</name>
<dbReference type="PANTHER" id="PTHR34478:SF2">
    <property type="entry name" value="MEMBRANE PROTEIN"/>
    <property type="match status" value="1"/>
</dbReference>
<proteinExistence type="inferred from homology"/>
<evidence type="ECO:0000256" key="3">
    <source>
        <dbReference type="ARBA" id="ARBA00022692"/>
    </source>
</evidence>
<feature type="transmembrane region" description="Helical" evidence="6">
    <location>
        <begin position="6"/>
        <end position="23"/>
    </location>
</feature>
<protein>
    <submittedName>
        <fullName evidence="7">LemA family protein</fullName>
    </submittedName>
</protein>
<dbReference type="Gene3D" id="1.20.1440.20">
    <property type="entry name" value="LemA-like domain"/>
    <property type="match status" value="1"/>
</dbReference>
<evidence type="ECO:0000313" key="8">
    <source>
        <dbReference type="Proteomes" id="UP000319499"/>
    </source>
</evidence>
<comment type="caution">
    <text evidence="7">The sequence shown here is derived from an EMBL/GenBank/DDBJ whole genome shotgun (WGS) entry which is preliminary data.</text>
</comment>
<dbReference type="RefSeq" id="WP_146293522.1">
    <property type="nucleotide sequence ID" value="NZ_SELH01000026.1"/>
</dbReference>
<dbReference type="Pfam" id="PF04011">
    <property type="entry name" value="LemA"/>
    <property type="match status" value="1"/>
</dbReference>
<organism evidence="7 8">
    <name type="scientific">Apibacter muscae</name>
    <dbReference type="NCBI Taxonomy" id="2509004"/>
    <lineage>
        <taxon>Bacteria</taxon>
        <taxon>Pseudomonadati</taxon>
        <taxon>Bacteroidota</taxon>
        <taxon>Flavobacteriia</taxon>
        <taxon>Flavobacteriales</taxon>
        <taxon>Weeksellaceae</taxon>
        <taxon>Apibacter</taxon>
    </lineage>
</organism>
<reference evidence="7 8" key="1">
    <citation type="submission" date="2019-02" db="EMBL/GenBank/DDBJ databases">
        <title>Apibacter muscae sp. nov.: a novel member of the house fly microbiota.</title>
        <authorList>
            <person name="Park R."/>
        </authorList>
    </citation>
    <scope>NUCLEOTIDE SEQUENCE [LARGE SCALE GENOMIC DNA]</scope>
    <source>
        <strain evidence="7 8">AL1</strain>
    </source>
</reference>
<evidence type="ECO:0000256" key="6">
    <source>
        <dbReference type="SAM" id="Phobius"/>
    </source>
</evidence>
<keyword evidence="5 6" id="KW-0472">Membrane</keyword>
<evidence type="ECO:0000256" key="5">
    <source>
        <dbReference type="ARBA" id="ARBA00023136"/>
    </source>
</evidence>
<dbReference type="SUPFAM" id="SSF140478">
    <property type="entry name" value="LemA-like"/>
    <property type="match status" value="1"/>
</dbReference>
<dbReference type="Proteomes" id="UP000319499">
    <property type="component" value="Unassembled WGS sequence"/>
</dbReference>
<dbReference type="OrthoDB" id="9804152at2"/>
<dbReference type="GO" id="GO:0016020">
    <property type="term" value="C:membrane"/>
    <property type="evidence" value="ECO:0007669"/>
    <property type="project" value="UniProtKB-SubCell"/>
</dbReference>
<gene>
    <name evidence="7" type="ORF">ETU09_10555</name>
</gene>
<comment type="similarity">
    <text evidence="2">Belongs to the LemA family.</text>
</comment>
<dbReference type="PANTHER" id="PTHR34478">
    <property type="entry name" value="PROTEIN LEMA"/>
    <property type="match status" value="1"/>
</dbReference>
<evidence type="ECO:0000256" key="1">
    <source>
        <dbReference type="ARBA" id="ARBA00004167"/>
    </source>
</evidence>
<keyword evidence="4 6" id="KW-1133">Transmembrane helix</keyword>